<evidence type="ECO:0000256" key="5">
    <source>
        <dbReference type="HAMAP-Rule" id="MF_01197"/>
    </source>
</evidence>
<keyword evidence="5" id="KW-0963">Cytoplasm</keyword>
<evidence type="ECO:0000256" key="2">
    <source>
        <dbReference type="ARBA" id="ARBA00023210"/>
    </source>
</evidence>
<accession>A0A0F4HBV6</accession>
<dbReference type="RefSeq" id="WP_015638732.1">
    <property type="nucleotide sequence ID" value="NZ_CALYNE010000005.1"/>
</dbReference>
<keyword evidence="1 5" id="KW-0132">Cell division</keyword>
<dbReference type="AlphaFoldDB" id="A0A0F4HBV6"/>
<dbReference type="EMBL" id="CP019030">
    <property type="protein sequence ID" value="APU45231.1"/>
    <property type="molecule type" value="Genomic_DNA"/>
</dbReference>
<dbReference type="InterPro" id="IPR007561">
    <property type="entry name" value="Cell_div_SepF/SepF-rel"/>
</dbReference>
<evidence type="ECO:0000256" key="4">
    <source>
        <dbReference type="ARBA" id="ARBA00044936"/>
    </source>
</evidence>
<evidence type="ECO:0000256" key="3">
    <source>
        <dbReference type="ARBA" id="ARBA00023306"/>
    </source>
</evidence>
<dbReference type="GO" id="GO:0005737">
    <property type="term" value="C:cytoplasm"/>
    <property type="evidence" value="ECO:0007669"/>
    <property type="project" value="UniProtKB-SubCell"/>
</dbReference>
<dbReference type="GO" id="GO:0000917">
    <property type="term" value="P:division septum assembly"/>
    <property type="evidence" value="ECO:0007669"/>
    <property type="project" value="UniProtKB-KW"/>
</dbReference>
<dbReference type="Pfam" id="PF04472">
    <property type="entry name" value="SepF"/>
    <property type="match status" value="1"/>
</dbReference>
<keyword evidence="2 5" id="KW-0717">Septation</keyword>
<evidence type="ECO:0000313" key="6">
    <source>
        <dbReference type="EMBL" id="APU45231.1"/>
    </source>
</evidence>
<gene>
    <name evidence="5" type="primary">sepF</name>
    <name evidence="6" type="ORF">BUW47_01595</name>
</gene>
<comment type="subunit">
    <text evidence="5">Homodimer. Interacts with FtsZ.</text>
</comment>
<protein>
    <recommendedName>
        <fullName evidence="5">Cell division protein SepF</fullName>
    </recommendedName>
</protein>
<dbReference type="Proteomes" id="UP000185427">
    <property type="component" value="Chromosome"/>
</dbReference>
<evidence type="ECO:0000256" key="1">
    <source>
        <dbReference type="ARBA" id="ARBA00022618"/>
    </source>
</evidence>
<proteinExistence type="inferred from homology"/>
<dbReference type="GeneID" id="83715088"/>
<comment type="function">
    <text evidence="4 5">Cell division protein that is part of the divisome complex and is recruited early to the Z-ring. Probably stimulates Z-ring formation, perhaps through the cross-linking of FtsZ protofilaments. Its function overlaps with FtsA.</text>
</comment>
<dbReference type="InterPro" id="IPR023052">
    <property type="entry name" value="Cell_div_SepF"/>
</dbReference>
<dbReference type="Gene3D" id="3.30.110.150">
    <property type="entry name" value="SepF-like protein"/>
    <property type="match status" value="1"/>
</dbReference>
<dbReference type="HAMAP" id="MF_01197">
    <property type="entry name" value="SepF"/>
    <property type="match status" value="1"/>
</dbReference>
<dbReference type="InterPro" id="IPR038594">
    <property type="entry name" value="SepF-like_sf"/>
</dbReference>
<dbReference type="GO" id="GO:0043093">
    <property type="term" value="P:FtsZ-dependent cytokinesis"/>
    <property type="evidence" value="ECO:0007669"/>
    <property type="project" value="UniProtKB-UniRule"/>
</dbReference>
<comment type="similarity">
    <text evidence="5">Belongs to the SepF family.</text>
</comment>
<evidence type="ECO:0000313" key="7">
    <source>
        <dbReference type="Proteomes" id="UP000185427"/>
    </source>
</evidence>
<dbReference type="OrthoDB" id="9815206at2"/>
<organism evidence="6 7">
    <name type="scientific">Limosilactobacillus fermentum</name>
    <name type="common">Lactobacillus fermentum</name>
    <dbReference type="NCBI Taxonomy" id="1613"/>
    <lineage>
        <taxon>Bacteria</taxon>
        <taxon>Bacillati</taxon>
        <taxon>Bacillota</taxon>
        <taxon>Bacilli</taxon>
        <taxon>Lactobacillales</taxon>
        <taxon>Lactobacillaceae</taxon>
        <taxon>Limosilactobacillus</taxon>
    </lineage>
</organism>
<name>A0A0F4HBV6_LIMFE</name>
<dbReference type="PATRIC" id="fig|1613.32.peg.2022"/>
<keyword evidence="3 5" id="KW-0131">Cell cycle</keyword>
<dbReference type="PANTHER" id="PTHR35798">
    <property type="entry name" value="CELL DIVISION PROTEIN SEPF"/>
    <property type="match status" value="1"/>
</dbReference>
<dbReference type="PANTHER" id="PTHR35798:SF1">
    <property type="entry name" value="CELL DIVISION PROTEIN SEPF"/>
    <property type="match status" value="1"/>
</dbReference>
<sequence length="156" mass="17156">MASKFFSNLFGVVDDEPETADYYEDQQPAQQAPAPVPTPAPTRSNKVVSINNARVAQQPNSSSKIELVEPRVYGDGKEIVNHLLNGNAVIVNFDQMDAKVAFRIVEYMKGATYAISGKIERIDAEIFLCTPQNFEISGKLAPTLSSDGLDDRGDRY</sequence>
<comment type="subcellular location">
    <subcellularLocation>
        <location evidence="5">Cytoplasm</location>
    </subcellularLocation>
    <text evidence="5">Localizes to the division site, in a FtsZ-dependent manner.</text>
</comment>
<reference evidence="6 7" key="1">
    <citation type="submission" date="2016-12" db="EMBL/GenBank/DDBJ databases">
        <title>Complete Genome Sequence of Lactobacillus fermentum Strain SNUV175, a Probiotic for Treatment of Bacterial Vaginosis.</title>
        <authorList>
            <person name="Lee S."/>
            <person name="You H.J."/>
            <person name="Kwon B."/>
            <person name="Ko G."/>
        </authorList>
    </citation>
    <scope>NUCLEOTIDE SEQUENCE [LARGE SCALE GENOMIC DNA]</scope>
    <source>
        <strain evidence="6 7">SNUV175</strain>
    </source>
</reference>